<evidence type="ECO:0000256" key="2">
    <source>
        <dbReference type="PROSITE-ProRule" id="PRU00332"/>
    </source>
</evidence>
<proteinExistence type="predicted"/>
<feature type="region of interest" description="Disordered" evidence="3">
    <location>
        <begin position="253"/>
        <end position="306"/>
    </location>
</feature>
<dbReference type="SUPFAM" id="SSF46785">
    <property type="entry name" value="Winged helix' DNA-binding domain"/>
    <property type="match status" value="1"/>
</dbReference>
<keyword evidence="1 2" id="KW-0694">RNA-binding</keyword>
<feature type="compositionally biased region" description="Low complexity" evidence="3">
    <location>
        <begin position="701"/>
        <end position="726"/>
    </location>
</feature>
<evidence type="ECO:0000259" key="4">
    <source>
        <dbReference type="PROSITE" id="PS50961"/>
    </source>
</evidence>
<gene>
    <name evidence="5" type="ORF">EG68_02014</name>
</gene>
<protein>
    <recommendedName>
        <fullName evidence="4">HTH La-type RNA-binding domain-containing protein</fullName>
    </recommendedName>
</protein>
<keyword evidence="6" id="KW-1185">Reference proteome</keyword>
<name>A0A8S9Z1T3_9TREM</name>
<feature type="domain" description="HTH La-type RNA-binding" evidence="4">
    <location>
        <begin position="558"/>
        <end position="648"/>
    </location>
</feature>
<evidence type="ECO:0000256" key="1">
    <source>
        <dbReference type="ARBA" id="ARBA00022884"/>
    </source>
</evidence>
<dbReference type="OrthoDB" id="439993at2759"/>
<evidence type="ECO:0000256" key="3">
    <source>
        <dbReference type="SAM" id="MobiDB-lite"/>
    </source>
</evidence>
<dbReference type="Pfam" id="PF05383">
    <property type="entry name" value="La"/>
    <property type="match status" value="1"/>
</dbReference>
<sequence length="1085" mass="116663">MLWSLLWCSSRTPIAFCFAHLPSFRRHIFSIGWSGGWLVFWCSWVVCDPLVQCLLWSTPMGENLTAKFAQLNANSEKNIEKDGSPVSFNKVNGEEQCKGNPWKPISSSENNCLEADAWPEPSAPGEQRRNVSLRQFDEKPKRKIKWQNYEVDQPTGFTRGRGRGFSVQTYGPSNMHPLRRGGFRGRGSFDMNRNPRTNGYYARHSIRMPNIRPPVETRSENSVVGSDLMVDEGVCNAVGVSSADNVIVTCDSERKSGEPEQSSPDGSSSPPTANITTSSPTTDSASKTSVHYHTSKAVGTPKRTYRDRTFSAAVGQSSQDPSAPANYEAGPVGRARRSYLRQHQPAFTSEQDCLSTPHAVASNAAIQPLIPFQSLPPFTYYIPGTTGMGGALWGPSLQLSPAQPVSIPGVSPNQLPQVHALPQLSVDQAAVPVSSAIQRVLTAAPASNTGFSKVTTNSEVQAEVVDIDQMITFIDNVGWNNVIFPNCLREHPAVASLLRTATGRVNIDDSNGSASISEDVSLRMKEEAITEKRTKSDDVVIVEDRVFFVPRNANKTKFVKFTSKVDYIRHHVEHYFSESNLNRDAHLVSILEANQGICPITDLLQFNRLRWISTTKEELLDAVFKSPLLTITYMPNGCPVGIRRIAESSVDQAVSFHTDALHLRPVESVPTSSPNALSGVNKSDFTSKQNFLVASSVGSHSDHSQSIVTSNQSNLLSNDLTDSSLNRPGPFPPVSSNAVHSPLIAAPQLHQFIQSPALLLNPISRMELTGVPTGSVHLSSQGPNPSLPQYFPQSDIPGSMNPTTAQHFGYNHPTFYSPQAAALAAAAGNHPTLIHPPGVAAVQSPETGAAFMPAFYRIATPGHPSTALGAYLSQSNASGFTSSNPAVLLQFLPTPTPAQNAGYLAQSASCPGPAFNRAMGAVNSGGVWIPLAAGNNNCSQPMTSIAQTYQTLLTIPTGHTSLSGTVASGNGPAYSTIAGGSSFGAFPTQGIEIAHTGQLEQKVDMSLQSYTPRHVFKNFSNSHSIPCSIHHSTPSPVVHELSSSVSSYSSLGRSSTNHSTLPHATNTMTAVSQPPVSSHSTSKLV</sequence>
<feature type="region of interest" description="Disordered" evidence="3">
    <location>
        <begin position="155"/>
        <end position="194"/>
    </location>
</feature>
<feature type="region of interest" description="Disordered" evidence="3">
    <location>
        <begin position="1048"/>
        <end position="1085"/>
    </location>
</feature>
<evidence type="ECO:0000313" key="6">
    <source>
        <dbReference type="Proteomes" id="UP000822476"/>
    </source>
</evidence>
<dbReference type="CDD" id="cd07323">
    <property type="entry name" value="LAM"/>
    <property type="match status" value="1"/>
</dbReference>
<dbReference type="AlphaFoldDB" id="A0A8S9Z1T3"/>
<dbReference type="Proteomes" id="UP000822476">
    <property type="component" value="Unassembled WGS sequence"/>
</dbReference>
<dbReference type="GO" id="GO:0003723">
    <property type="term" value="F:RNA binding"/>
    <property type="evidence" value="ECO:0007669"/>
    <property type="project" value="UniProtKB-UniRule"/>
</dbReference>
<evidence type="ECO:0000313" key="5">
    <source>
        <dbReference type="EMBL" id="KAF7260852.1"/>
    </source>
</evidence>
<feature type="compositionally biased region" description="Polar residues" evidence="3">
    <location>
        <begin position="259"/>
        <end position="292"/>
    </location>
</feature>
<dbReference type="Gene3D" id="1.10.10.10">
    <property type="entry name" value="Winged helix-like DNA-binding domain superfamily/Winged helix DNA-binding domain"/>
    <property type="match status" value="1"/>
</dbReference>
<feature type="region of interest" description="Disordered" evidence="3">
    <location>
        <begin position="311"/>
        <end position="330"/>
    </location>
</feature>
<accession>A0A8S9Z1T3</accession>
<feature type="region of interest" description="Disordered" evidence="3">
    <location>
        <begin position="81"/>
        <end position="101"/>
    </location>
</feature>
<feature type="region of interest" description="Disordered" evidence="3">
    <location>
        <begin position="701"/>
        <end position="730"/>
    </location>
</feature>
<organism evidence="5 6">
    <name type="scientific">Paragonimus skrjabini miyazakii</name>
    <dbReference type="NCBI Taxonomy" id="59628"/>
    <lineage>
        <taxon>Eukaryota</taxon>
        <taxon>Metazoa</taxon>
        <taxon>Spiralia</taxon>
        <taxon>Lophotrochozoa</taxon>
        <taxon>Platyhelminthes</taxon>
        <taxon>Trematoda</taxon>
        <taxon>Digenea</taxon>
        <taxon>Plagiorchiida</taxon>
        <taxon>Troglotremata</taxon>
        <taxon>Troglotrematidae</taxon>
        <taxon>Paragonimus</taxon>
    </lineage>
</organism>
<dbReference type="EMBL" id="JTDE01000585">
    <property type="protein sequence ID" value="KAF7260852.1"/>
    <property type="molecule type" value="Genomic_DNA"/>
</dbReference>
<dbReference type="PROSITE" id="PS50961">
    <property type="entry name" value="HTH_LA"/>
    <property type="match status" value="1"/>
</dbReference>
<dbReference type="InterPro" id="IPR036388">
    <property type="entry name" value="WH-like_DNA-bd_sf"/>
</dbReference>
<dbReference type="SMART" id="SM00715">
    <property type="entry name" value="LA"/>
    <property type="match status" value="1"/>
</dbReference>
<comment type="caution">
    <text evidence="5">The sequence shown here is derived from an EMBL/GenBank/DDBJ whole genome shotgun (WGS) entry which is preliminary data.</text>
</comment>
<reference evidence="5" key="1">
    <citation type="submission" date="2019-07" db="EMBL/GenBank/DDBJ databases">
        <title>Annotation for the trematode Paragonimus miyazaki's.</title>
        <authorList>
            <person name="Choi Y.-J."/>
        </authorList>
    </citation>
    <scope>NUCLEOTIDE SEQUENCE</scope>
    <source>
        <strain evidence="5">Japan</strain>
    </source>
</reference>
<dbReference type="InterPro" id="IPR036390">
    <property type="entry name" value="WH_DNA-bd_sf"/>
</dbReference>
<dbReference type="InterPro" id="IPR006630">
    <property type="entry name" value="La_HTH"/>
</dbReference>
<feature type="compositionally biased region" description="Polar residues" evidence="3">
    <location>
        <begin position="1056"/>
        <end position="1085"/>
    </location>
</feature>